<keyword evidence="3" id="KW-1185">Reference proteome</keyword>
<evidence type="ECO:0000256" key="1">
    <source>
        <dbReference type="SAM" id="Phobius"/>
    </source>
</evidence>
<proteinExistence type="predicted"/>
<keyword evidence="1" id="KW-1133">Transmembrane helix</keyword>
<gene>
    <name evidence="2" type="ORF">ACFQPF_09375</name>
</gene>
<protein>
    <recommendedName>
        <fullName evidence="4">DUF4199 domain-containing protein</fullName>
    </recommendedName>
</protein>
<reference evidence="3" key="1">
    <citation type="journal article" date="2019" name="Int. J. Syst. Evol. Microbiol.">
        <title>The Global Catalogue of Microorganisms (GCM) 10K type strain sequencing project: providing services to taxonomists for standard genome sequencing and annotation.</title>
        <authorList>
            <consortium name="The Broad Institute Genomics Platform"/>
            <consortium name="The Broad Institute Genome Sequencing Center for Infectious Disease"/>
            <person name="Wu L."/>
            <person name="Ma J."/>
        </authorList>
    </citation>
    <scope>NUCLEOTIDE SEQUENCE [LARGE SCALE GENOMIC DNA]</scope>
    <source>
        <strain evidence="3">NBRC 106396</strain>
    </source>
</reference>
<keyword evidence="1" id="KW-0472">Membrane</keyword>
<sequence>MDLDWLVPGAGVLVAGTVLAVCIAQFKRERSEDMFRQLYMYLVLFVTLMMLMKGSVEIFKNIADLSSPQMYYMNYVEFKNSEITLAKETKMDIPSDFALQERYDAGVNSFNEQEKNRGVNNLIQSLGWIAIPLPVFLYFQYRLRRERKQS</sequence>
<feature type="transmembrane region" description="Helical" evidence="1">
    <location>
        <begin position="38"/>
        <end position="56"/>
    </location>
</feature>
<evidence type="ECO:0008006" key="4">
    <source>
        <dbReference type="Google" id="ProtNLM"/>
    </source>
</evidence>
<dbReference type="Proteomes" id="UP001596549">
    <property type="component" value="Unassembled WGS sequence"/>
</dbReference>
<dbReference type="RefSeq" id="WP_379748920.1">
    <property type="nucleotide sequence ID" value="NZ_JBHTCP010000015.1"/>
</dbReference>
<feature type="transmembrane region" description="Helical" evidence="1">
    <location>
        <begin position="6"/>
        <end position="26"/>
    </location>
</feature>
<evidence type="ECO:0000313" key="2">
    <source>
        <dbReference type="EMBL" id="MFC7371888.1"/>
    </source>
</evidence>
<organism evidence="2 3">
    <name type="scientific">Fictibacillus iocasae</name>
    <dbReference type="NCBI Taxonomy" id="2715437"/>
    <lineage>
        <taxon>Bacteria</taxon>
        <taxon>Bacillati</taxon>
        <taxon>Bacillota</taxon>
        <taxon>Bacilli</taxon>
        <taxon>Bacillales</taxon>
        <taxon>Fictibacillaceae</taxon>
        <taxon>Fictibacillus</taxon>
    </lineage>
</organism>
<evidence type="ECO:0000313" key="3">
    <source>
        <dbReference type="Proteomes" id="UP001596549"/>
    </source>
</evidence>
<accession>A0ABW2NSD7</accession>
<feature type="transmembrane region" description="Helical" evidence="1">
    <location>
        <begin position="122"/>
        <end position="141"/>
    </location>
</feature>
<dbReference type="EMBL" id="JBHTCP010000015">
    <property type="protein sequence ID" value="MFC7371888.1"/>
    <property type="molecule type" value="Genomic_DNA"/>
</dbReference>
<comment type="caution">
    <text evidence="2">The sequence shown here is derived from an EMBL/GenBank/DDBJ whole genome shotgun (WGS) entry which is preliminary data.</text>
</comment>
<name>A0ABW2NSD7_9BACL</name>
<keyword evidence="1" id="KW-0812">Transmembrane</keyword>